<evidence type="ECO:0000313" key="3">
    <source>
        <dbReference type="EMBL" id="MXP33283.1"/>
    </source>
</evidence>
<keyword evidence="1" id="KW-0175">Coiled coil</keyword>
<dbReference type="OrthoDB" id="7066910at2"/>
<name>A0A845AVT0_9SPHN</name>
<dbReference type="Proteomes" id="UP000446786">
    <property type="component" value="Unassembled WGS sequence"/>
</dbReference>
<dbReference type="EMBL" id="WTYE01000001">
    <property type="protein sequence ID" value="MXP33283.1"/>
    <property type="molecule type" value="Genomic_DNA"/>
</dbReference>
<dbReference type="AlphaFoldDB" id="A0A845AVT0"/>
<keyword evidence="4" id="KW-1185">Reference proteome</keyword>
<evidence type="ECO:0000313" key="4">
    <source>
        <dbReference type="Proteomes" id="UP000446786"/>
    </source>
</evidence>
<reference evidence="3 4" key="1">
    <citation type="submission" date="2019-12" db="EMBL/GenBank/DDBJ databases">
        <title>Genomic-based taxomic classification of the family Erythrobacteraceae.</title>
        <authorList>
            <person name="Xu L."/>
        </authorList>
    </citation>
    <scope>NUCLEOTIDE SEQUENCE [LARGE SCALE GENOMIC DNA]</scope>
    <source>
        <strain evidence="3 4">JCM 16677</strain>
    </source>
</reference>
<comment type="caution">
    <text evidence="3">The sequence shown here is derived from an EMBL/GenBank/DDBJ whole genome shotgun (WGS) entry which is preliminary data.</text>
</comment>
<protein>
    <submittedName>
        <fullName evidence="3">Uncharacterized protein</fullName>
    </submittedName>
</protein>
<dbReference type="RefSeq" id="WP_160778058.1">
    <property type="nucleotide sequence ID" value="NZ_BAAAZF010000001.1"/>
</dbReference>
<sequence length="426" mass="46849">MIDIFFGYVTGLIENFQRLGPLDQVIAICTVFGVSLASFGFGRRGSRRKLADAELRIAELNAEVDRLHRDASMAEKKHKEELQMVSPEAWLLEGKAAHEKGELQAAADIWEAGVERSSAPIGEALKLLAEHSISIGIREHCRADVEDAKRLSIAAKALSPADKSATALLDDIAGLLQDWTNEDPTSKLMLSSNSGKASPDQQVEGLIQAARKLASKGEFPAVSSIMIRADLLCQLHGLESTEPHLTTLFYLAQSYLFSKKNALAKIVIDRAHQKRATVSGRLAKDTLATNHLRLQILLANGLIATAKKSTGPIQRDFAAVYGPNHEETLLTKFLIAQIDYAAGVERDYEELCNEWIKQLASRGSTGKYIVADFLNSFIFDRGEQQQAMANQSAMMDEIRERYGADSHLYQMRESGFLGMQTKAASS</sequence>
<dbReference type="EMBL" id="WTYE01000001">
    <property type="protein sequence ID" value="MXP30523.1"/>
    <property type="molecule type" value="Genomic_DNA"/>
</dbReference>
<evidence type="ECO:0000256" key="1">
    <source>
        <dbReference type="SAM" id="Coils"/>
    </source>
</evidence>
<gene>
    <name evidence="2" type="ORF">GRI94_01665</name>
    <name evidence="3" type="ORF">GRI94_15755</name>
</gene>
<accession>A0A845AVT0</accession>
<evidence type="ECO:0000313" key="2">
    <source>
        <dbReference type="EMBL" id="MXP30523.1"/>
    </source>
</evidence>
<feature type="coiled-coil region" evidence="1">
    <location>
        <begin position="43"/>
        <end position="77"/>
    </location>
</feature>
<organism evidence="3 4">
    <name type="scientific">Parerythrobacter jejuensis</name>
    <dbReference type="NCBI Taxonomy" id="795812"/>
    <lineage>
        <taxon>Bacteria</taxon>
        <taxon>Pseudomonadati</taxon>
        <taxon>Pseudomonadota</taxon>
        <taxon>Alphaproteobacteria</taxon>
        <taxon>Sphingomonadales</taxon>
        <taxon>Erythrobacteraceae</taxon>
        <taxon>Parerythrobacter</taxon>
    </lineage>
</organism>
<proteinExistence type="predicted"/>